<dbReference type="PANTHER" id="PTHR46599">
    <property type="entry name" value="PIGGYBAC TRANSPOSABLE ELEMENT-DERIVED PROTEIN 4"/>
    <property type="match status" value="1"/>
</dbReference>
<dbReference type="Proteomes" id="UP001162156">
    <property type="component" value="Unassembled WGS sequence"/>
</dbReference>
<evidence type="ECO:0000259" key="2">
    <source>
        <dbReference type="Pfam" id="PF13843"/>
    </source>
</evidence>
<accession>A0AAV8ZIW0</accession>
<dbReference type="InterPro" id="IPR029526">
    <property type="entry name" value="PGBD"/>
</dbReference>
<organism evidence="3 4">
    <name type="scientific">Rhamnusium bicolor</name>
    <dbReference type="NCBI Taxonomy" id="1586634"/>
    <lineage>
        <taxon>Eukaryota</taxon>
        <taxon>Metazoa</taxon>
        <taxon>Ecdysozoa</taxon>
        <taxon>Arthropoda</taxon>
        <taxon>Hexapoda</taxon>
        <taxon>Insecta</taxon>
        <taxon>Pterygota</taxon>
        <taxon>Neoptera</taxon>
        <taxon>Endopterygota</taxon>
        <taxon>Coleoptera</taxon>
        <taxon>Polyphaga</taxon>
        <taxon>Cucujiformia</taxon>
        <taxon>Chrysomeloidea</taxon>
        <taxon>Cerambycidae</taxon>
        <taxon>Lepturinae</taxon>
        <taxon>Rhagiini</taxon>
        <taxon>Rhamnusium</taxon>
    </lineage>
</organism>
<dbReference type="EMBL" id="JANEYF010001486">
    <property type="protein sequence ID" value="KAJ8963802.1"/>
    <property type="molecule type" value="Genomic_DNA"/>
</dbReference>
<evidence type="ECO:0000313" key="4">
    <source>
        <dbReference type="Proteomes" id="UP001162156"/>
    </source>
</evidence>
<evidence type="ECO:0000313" key="3">
    <source>
        <dbReference type="EMBL" id="KAJ8963802.1"/>
    </source>
</evidence>
<keyword evidence="4" id="KW-1185">Reference proteome</keyword>
<dbReference type="PANTHER" id="PTHR46599:SF3">
    <property type="entry name" value="PIGGYBAC TRANSPOSABLE ELEMENT-DERIVED PROTEIN 4"/>
    <property type="match status" value="1"/>
</dbReference>
<gene>
    <name evidence="3" type="ORF">NQ314_005383</name>
</gene>
<name>A0AAV8ZIW0_9CUCU</name>
<comment type="caution">
    <text evidence="3">The sequence shown here is derived from an EMBL/GenBank/DDBJ whole genome shotgun (WGS) entry which is preliminary data.</text>
</comment>
<reference evidence="3" key="1">
    <citation type="journal article" date="2023" name="Insect Mol. Biol.">
        <title>Genome sequencing provides insights into the evolution of gene families encoding plant cell wall-degrading enzymes in longhorned beetles.</title>
        <authorList>
            <person name="Shin N.R."/>
            <person name="Okamura Y."/>
            <person name="Kirsch R."/>
            <person name="Pauchet Y."/>
        </authorList>
    </citation>
    <scope>NUCLEOTIDE SEQUENCE</scope>
    <source>
        <strain evidence="3">RBIC_L_NR</strain>
    </source>
</reference>
<sequence length="233" mass="26713">MIVILEKIAEELDLEASSASDFDSDDSVRDPEWGPSPHPHGSSDEEVHDDEDDIENVIQNLAMEETAGDQDQSDDEEITSESVWSEYVGRHKTFPFSGPHGVQKDLPVEISPLEAFFLIVDNEVINHIVTETNRFAEQTIASKEIRKYARISKWAPTDVDEMKKFLGLTLWMGLVRLNALPDYWANQGIYRQEIPRLTMSRNQLLLSMLHFNNNETAQKFSLWLISYKENSKN</sequence>
<proteinExistence type="predicted"/>
<feature type="region of interest" description="Disordered" evidence="1">
    <location>
        <begin position="14"/>
        <end position="54"/>
    </location>
</feature>
<feature type="compositionally biased region" description="Acidic residues" evidence="1">
    <location>
        <begin position="44"/>
        <end position="54"/>
    </location>
</feature>
<protein>
    <recommendedName>
        <fullName evidence="2">PiggyBac transposable element-derived protein domain-containing protein</fullName>
    </recommendedName>
</protein>
<dbReference type="AlphaFoldDB" id="A0AAV8ZIW0"/>
<dbReference type="Pfam" id="PF13843">
    <property type="entry name" value="DDE_Tnp_1_7"/>
    <property type="match status" value="1"/>
</dbReference>
<evidence type="ECO:0000256" key="1">
    <source>
        <dbReference type="SAM" id="MobiDB-lite"/>
    </source>
</evidence>
<feature type="domain" description="PiggyBac transposable element-derived protein" evidence="2">
    <location>
        <begin position="111"/>
        <end position="218"/>
    </location>
</feature>